<dbReference type="AlphaFoldDB" id="A0AAV7W7H9"/>
<accession>A0AAV7W7H9</accession>
<organism evidence="2 3">
    <name type="scientific">Pleurodeles waltl</name>
    <name type="common">Iberian ribbed newt</name>
    <dbReference type="NCBI Taxonomy" id="8319"/>
    <lineage>
        <taxon>Eukaryota</taxon>
        <taxon>Metazoa</taxon>
        <taxon>Chordata</taxon>
        <taxon>Craniata</taxon>
        <taxon>Vertebrata</taxon>
        <taxon>Euteleostomi</taxon>
        <taxon>Amphibia</taxon>
        <taxon>Batrachia</taxon>
        <taxon>Caudata</taxon>
        <taxon>Salamandroidea</taxon>
        <taxon>Salamandridae</taxon>
        <taxon>Pleurodelinae</taxon>
        <taxon>Pleurodeles</taxon>
    </lineage>
</organism>
<dbReference type="EMBL" id="JANPWB010000002">
    <property type="protein sequence ID" value="KAJ1208538.1"/>
    <property type="molecule type" value="Genomic_DNA"/>
</dbReference>
<feature type="compositionally biased region" description="Basic and acidic residues" evidence="1">
    <location>
        <begin position="106"/>
        <end position="116"/>
    </location>
</feature>
<feature type="region of interest" description="Disordered" evidence="1">
    <location>
        <begin position="25"/>
        <end position="141"/>
    </location>
</feature>
<dbReference type="Proteomes" id="UP001066276">
    <property type="component" value="Chromosome 1_2"/>
</dbReference>
<evidence type="ECO:0000313" key="3">
    <source>
        <dbReference type="Proteomes" id="UP001066276"/>
    </source>
</evidence>
<name>A0AAV7W7H9_PLEWA</name>
<keyword evidence="3" id="KW-1185">Reference proteome</keyword>
<evidence type="ECO:0000313" key="2">
    <source>
        <dbReference type="EMBL" id="KAJ1208538.1"/>
    </source>
</evidence>
<gene>
    <name evidence="2" type="ORF">NDU88_003922</name>
</gene>
<feature type="compositionally biased region" description="Polar residues" evidence="1">
    <location>
        <begin position="117"/>
        <end position="133"/>
    </location>
</feature>
<protein>
    <submittedName>
        <fullName evidence="2">Uncharacterized protein</fullName>
    </submittedName>
</protein>
<feature type="compositionally biased region" description="Basic and acidic residues" evidence="1">
    <location>
        <begin position="42"/>
        <end position="98"/>
    </location>
</feature>
<reference evidence="2" key="1">
    <citation type="journal article" date="2022" name="bioRxiv">
        <title>Sequencing and chromosome-scale assembly of the giantPleurodeles waltlgenome.</title>
        <authorList>
            <person name="Brown T."/>
            <person name="Elewa A."/>
            <person name="Iarovenko S."/>
            <person name="Subramanian E."/>
            <person name="Araus A.J."/>
            <person name="Petzold A."/>
            <person name="Susuki M."/>
            <person name="Suzuki K.-i.T."/>
            <person name="Hayashi T."/>
            <person name="Toyoda A."/>
            <person name="Oliveira C."/>
            <person name="Osipova E."/>
            <person name="Leigh N.D."/>
            <person name="Simon A."/>
            <person name="Yun M.H."/>
        </authorList>
    </citation>
    <scope>NUCLEOTIDE SEQUENCE</scope>
    <source>
        <strain evidence="2">20211129_DDA</strain>
        <tissue evidence="2">Liver</tissue>
    </source>
</reference>
<sequence>MLGFAELVAPCVGVGVALVTRCQSVPGASSVGREQGVALQQTERRRQGNGLKKDEEGTDVEGKGAEGEDQSRDVDKERDSDAEVEEVIRDAKKGKDGDADAEEESRESKEQKEGSGRETTTTEDIGVRQQGTPHWNAHQDD</sequence>
<evidence type="ECO:0000256" key="1">
    <source>
        <dbReference type="SAM" id="MobiDB-lite"/>
    </source>
</evidence>
<comment type="caution">
    <text evidence="2">The sequence shown here is derived from an EMBL/GenBank/DDBJ whole genome shotgun (WGS) entry which is preliminary data.</text>
</comment>
<proteinExistence type="predicted"/>